<evidence type="ECO:0000313" key="2">
    <source>
        <dbReference type="EMBL" id="MBT1687589.1"/>
    </source>
</evidence>
<dbReference type="Proteomes" id="UP001319180">
    <property type="component" value="Unassembled WGS sequence"/>
</dbReference>
<dbReference type="AlphaFoldDB" id="A0AAP2GDQ8"/>
<evidence type="ECO:0000256" key="1">
    <source>
        <dbReference type="SAM" id="SignalP"/>
    </source>
</evidence>
<dbReference type="RefSeq" id="WP_254090820.1">
    <property type="nucleotide sequence ID" value="NZ_JAHESC010000018.1"/>
</dbReference>
<proteinExistence type="predicted"/>
<accession>A0AAP2GDQ8</accession>
<reference evidence="2 3" key="1">
    <citation type="submission" date="2021-05" db="EMBL/GenBank/DDBJ databases">
        <title>A Polyphasic approach of four new species of the genus Ohtaekwangia: Ohtaekwangia histidinii sp. nov., Ohtaekwangia cretensis sp. nov., Ohtaekwangia indiensis sp. nov., Ohtaekwangia reichenbachii sp. nov. from diverse environment.</title>
        <authorList>
            <person name="Octaviana S."/>
        </authorList>
    </citation>
    <scope>NUCLEOTIDE SEQUENCE [LARGE SCALE GENOMIC DNA]</scope>
    <source>
        <strain evidence="2 3">PWU37</strain>
    </source>
</reference>
<name>A0AAP2GDQ8_9BACT</name>
<comment type="caution">
    <text evidence="2">The sequence shown here is derived from an EMBL/GenBank/DDBJ whole genome shotgun (WGS) entry which is preliminary data.</text>
</comment>
<keyword evidence="1" id="KW-0732">Signal</keyword>
<organism evidence="2 3">
    <name type="scientific">Dawidia soli</name>
    <dbReference type="NCBI Taxonomy" id="2782352"/>
    <lineage>
        <taxon>Bacteria</taxon>
        <taxon>Pseudomonadati</taxon>
        <taxon>Bacteroidota</taxon>
        <taxon>Cytophagia</taxon>
        <taxon>Cytophagales</taxon>
        <taxon>Chryseotaleaceae</taxon>
        <taxon>Dawidia</taxon>
    </lineage>
</organism>
<feature type="signal peptide" evidence="1">
    <location>
        <begin position="1"/>
        <end position="19"/>
    </location>
</feature>
<protein>
    <submittedName>
        <fullName evidence="2">Uncharacterized protein</fullName>
    </submittedName>
</protein>
<feature type="chain" id="PRO_5042926764" evidence="1">
    <location>
        <begin position="20"/>
        <end position="535"/>
    </location>
</feature>
<keyword evidence="3" id="KW-1185">Reference proteome</keyword>
<evidence type="ECO:0000313" key="3">
    <source>
        <dbReference type="Proteomes" id="UP001319180"/>
    </source>
</evidence>
<dbReference type="EMBL" id="JAHESC010000018">
    <property type="protein sequence ID" value="MBT1687589.1"/>
    <property type="molecule type" value="Genomic_DNA"/>
</dbReference>
<gene>
    <name evidence="2" type="ORF">KK078_13540</name>
</gene>
<sequence length="535" mass="59261">MNRIYRTFLPGLLILAATAATGQQINRIKTMRTTTPVKTAPAVTADTSRRKPIRIIRAVPATKTAVKDNRKQWVTNTKLQPSQMFILPYKPLTPQPGAATPTNTDVQGPNLTLGKDVSILLGGNGFEYFLDKLNIFREVYEDKNPHAGFFYYLPRSYNMKWDRSSGQYSFYVYYLSADTEGRGEVIVTAELTPGVSQEDIALAETLLSKKMKKDIRLRPLPLRDTPKVSFGSALTNFDVKPESVSTNVPTDFLEPIIVSWKMERRVDDLVGAMMNNIGLSGNVDFLPHAEGDQAISVPVRLKINDDKTFGKMEYTQADGLLNGFLNPIDYPVVLRDLVVMRTKASKELTIERIPLASYEVEPQDTFSGFTAEEKDRVLSGNIITKLWAEYSIMPCTTCNEQVTQKILGGTSTSRVKGLEVQVLTPLGYSGANSLKLMIRSKQGDPKGTSDVLLPILTVTKDNQTLAGGELFVAEGDDLSYQYQLALIQPDGETLMSEWVEASDPFIIVGEDMIRKHFEVASPAGEPVQPVVSDGQ</sequence>